<feature type="domain" description="DUF668" evidence="1">
    <location>
        <begin position="238"/>
        <end position="326"/>
    </location>
</feature>
<dbReference type="InterPro" id="IPR007700">
    <property type="entry name" value="DUF668"/>
</dbReference>
<sequence length="405" mass="44483">MALESWLSRLKSAISTGIDAVRAKNKKPNVGILAFEIATLMKLVYDDDSFLLSLACAELVHSLRLVAQSAALLSQRCSDPALRKFGRSFEEFSDSGRDVTRWLMGWNEMESKAARKMDWFVASTAALHKEMDGLSEAEHGLRKIVHCGGGGGEWKRSMSAGRMAMVAEIQQKVFWQKQQVKYLKQTSLWSCSFDAAVLLLVRSAFTLSTLGPLVPSSKQEHGGFLGTSSTTLTPPPGTLGTAALALHYANLIVVLEKMIRSPRAVGADARDDLYGMLPASVRGRLQARLRGVGWGAARDAGLAAEWKTAVARIAGWLGPVAHDTIRWQGERSFERRSATAPRANVLLLQTLYFANTEKVEAAVTELLVGLNYMWRFEIEMSALAIVAVDGGLQQQEEKKEDEKVK</sequence>
<dbReference type="PANTHER" id="PTHR31371">
    <property type="entry name" value="BNAC09G50660D PROTEIN"/>
    <property type="match status" value="1"/>
</dbReference>
<dbReference type="Proteomes" id="UP001327560">
    <property type="component" value="Chromosome 8"/>
</dbReference>
<dbReference type="GO" id="GO:0045927">
    <property type="term" value="P:positive regulation of growth"/>
    <property type="evidence" value="ECO:0007669"/>
    <property type="project" value="InterPro"/>
</dbReference>
<dbReference type="PANTHER" id="PTHR31371:SF14">
    <property type="entry name" value="SIMILARITY TO UNKNOWN PROTEIN"/>
    <property type="match status" value="1"/>
</dbReference>
<keyword evidence="3" id="KW-1185">Reference proteome</keyword>
<evidence type="ECO:0000259" key="1">
    <source>
        <dbReference type="Pfam" id="PF05003"/>
    </source>
</evidence>
<accession>A0AAQ3KXY4</accession>
<evidence type="ECO:0000313" key="2">
    <source>
        <dbReference type="EMBL" id="WOL16779.1"/>
    </source>
</evidence>
<name>A0AAQ3KXY4_9LILI</name>
<proteinExistence type="predicted"/>
<organism evidence="2 3">
    <name type="scientific">Canna indica</name>
    <name type="common">Indian-shot</name>
    <dbReference type="NCBI Taxonomy" id="4628"/>
    <lineage>
        <taxon>Eukaryota</taxon>
        <taxon>Viridiplantae</taxon>
        <taxon>Streptophyta</taxon>
        <taxon>Embryophyta</taxon>
        <taxon>Tracheophyta</taxon>
        <taxon>Spermatophyta</taxon>
        <taxon>Magnoliopsida</taxon>
        <taxon>Liliopsida</taxon>
        <taxon>Zingiberales</taxon>
        <taxon>Cannaceae</taxon>
        <taxon>Canna</taxon>
    </lineage>
</organism>
<gene>
    <name evidence="2" type="ORF">Cni_G25567</name>
</gene>
<evidence type="ECO:0000313" key="3">
    <source>
        <dbReference type="Proteomes" id="UP001327560"/>
    </source>
</evidence>
<dbReference type="AlphaFoldDB" id="A0AAQ3KXY4"/>
<dbReference type="EMBL" id="CP136897">
    <property type="protein sequence ID" value="WOL16779.1"/>
    <property type="molecule type" value="Genomic_DNA"/>
</dbReference>
<dbReference type="Pfam" id="PF05003">
    <property type="entry name" value="DUF668"/>
    <property type="match status" value="1"/>
</dbReference>
<protein>
    <recommendedName>
        <fullName evidence="1">DUF668 domain-containing protein</fullName>
    </recommendedName>
</protein>
<reference evidence="2 3" key="1">
    <citation type="submission" date="2023-10" db="EMBL/GenBank/DDBJ databases">
        <title>Chromosome-scale genome assembly provides insights into flower coloration mechanisms of Canna indica.</title>
        <authorList>
            <person name="Li C."/>
        </authorList>
    </citation>
    <scope>NUCLEOTIDE SEQUENCE [LARGE SCALE GENOMIC DNA]</scope>
    <source>
        <tissue evidence="2">Flower</tissue>
    </source>
</reference>